<dbReference type="AlphaFoldDB" id="A0A0T5NX87"/>
<dbReference type="Proteomes" id="UP000051295">
    <property type="component" value="Unassembled WGS sequence"/>
</dbReference>
<evidence type="ECO:0000313" key="1">
    <source>
        <dbReference type="EMBL" id="KRS13541.1"/>
    </source>
</evidence>
<dbReference type="EMBL" id="LAXJ01000005">
    <property type="protein sequence ID" value="KRS13541.1"/>
    <property type="molecule type" value="Genomic_DNA"/>
</dbReference>
<dbReference type="OrthoDB" id="7863585at2"/>
<comment type="caution">
    <text evidence="1">The sequence shown here is derived from an EMBL/GenBank/DDBJ whole genome shotgun (WGS) entry which is preliminary data.</text>
</comment>
<reference evidence="1 2" key="1">
    <citation type="submission" date="2015-04" db="EMBL/GenBank/DDBJ databases">
        <title>The draft genome sequence of Roseovarius sp.R12b.</title>
        <authorList>
            <person name="Li G."/>
            <person name="Lai Q."/>
            <person name="Shao Z."/>
            <person name="Yan P."/>
        </authorList>
    </citation>
    <scope>NUCLEOTIDE SEQUENCE [LARGE SCALE GENOMIC DNA]</scope>
    <source>
        <strain evidence="1 2">R12B</strain>
    </source>
</reference>
<evidence type="ECO:0000313" key="2">
    <source>
        <dbReference type="Proteomes" id="UP000051295"/>
    </source>
</evidence>
<keyword evidence="2" id="KW-1185">Reference proteome</keyword>
<organism evidence="1 2">
    <name type="scientific">Roseovarius atlanticus</name>
    <dbReference type="NCBI Taxonomy" id="1641875"/>
    <lineage>
        <taxon>Bacteria</taxon>
        <taxon>Pseudomonadati</taxon>
        <taxon>Pseudomonadota</taxon>
        <taxon>Alphaproteobacteria</taxon>
        <taxon>Rhodobacterales</taxon>
        <taxon>Roseobacteraceae</taxon>
        <taxon>Roseovarius</taxon>
    </lineage>
</organism>
<name>A0A0T5NX87_9RHOB</name>
<sequence>MKSKRPSRSGATRSIGLMLLWAFLSVFTAFSSFAPGTMPQFQPGGITVVLCTGDAQRSITVDETGTPVEAKDVPCP</sequence>
<dbReference type="PATRIC" id="fig|1641875.4.peg.3716"/>
<proteinExistence type="predicted"/>
<protein>
    <submittedName>
        <fullName evidence="1">Uncharacterized protein</fullName>
    </submittedName>
</protein>
<dbReference type="STRING" id="1641875.XM53_06740"/>
<dbReference type="RefSeq" id="WP_057791604.1">
    <property type="nucleotide sequence ID" value="NZ_LAXJ01000005.1"/>
</dbReference>
<gene>
    <name evidence="1" type="ORF">XM53_06740</name>
</gene>
<accession>A0A0T5NX87</accession>